<proteinExistence type="predicted"/>
<feature type="transmembrane region" description="Helical" evidence="5">
    <location>
        <begin position="246"/>
        <end position="265"/>
    </location>
</feature>
<feature type="transmembrane region" description="Helical" evidence="5">
    <location>
        <begin position="400"/>
        <end position="423"/>
    </location>
</feature>
<reference evidence="7 8" key="1">
    <citation type="submission" date="2018-03" db="EMBL/GenBank/DDBJ databases">
        <title>Genomic Encyclopedia of Archaeal and Bacterial Type Strains, Phase II (KMG-II): from individual species to whole genera.</title>
        <authorList>
            <person name="Goeker M."/>
        </authorList>
    </citation>
    <scope>NUCLEOTIDE SEQUENCE [LARGE SCALE GENOMIC DNA]</scope>
    <source>
        <strain evidence="7 8">DSM 29057</strain>
    </source>
</reference>
<dbReference type="GO" id="GO:0016020">
    <property type="term" value="C:membrane"/>
    <property type="evidence" value="ECO:0007669"/>
    <property type="project" value="UniProtKB-SubCell"/>
</dbReference>
<dbReference type="PANTHER" id="PTHR37422">
    <property type="entry name" value="TEICHURONIC ACID BIOSYNTHESIS PROTEIN TUAE"/>
    <property type="match status" value="1"/>
</dbReference>
<sequence length="495" mass="55830">MEDIQIHIPGKSSEGLSRVERLRALFDRKLTGLVILLLISVAFGALIAYQGIIAGVGILALMFGPPAVYAIVAFPEFGITVLLLLAYLLFFVGRLGVNFPLGTVMDGIQGLLILGFFIHQKRRPNWKVFKGPISVMILIWIVYNLIQVANPSAESRLAWVYTIRAVAIMMLTYFVFMYQIRTIQFLRFLLKLWLGLALFAALYAYKQEYIGFSGAEQAWLDSEGVADLLFIAGHWRKFSIFSDPVAFSYNMVVASIICIALLTFVKKTWQKVVLAVMIALFFSSMLFSGTRGAYVLIPAAMVLFIILRINRQVLIFSGIAGLFFVFLIFVPTTNSNIVRFQTAFKPNDDISFQARKNNQKRIQPYILTHPIGGGLGATGAWGQRFAPQSYLANFPPDSGYVRIAVELGWVGLFLFCLLMFFILREGINNYFLIRNPELKTYCLAMLLVVFAYNVGNYPQEALVQFPSNIYFYLAAAIINITRMIDEREQKANRTV</sequence>
<keyword evidence="4 5" id="KW-0472">Membrane</keyword>
<comment type="subcellular location">
    <subcellularLocation>
        <location evidence="1">Membrane</location>
        <topology evidence="1">Multi-pass membrane protein</topology>
    </subcellularLocation>
</comment>
<comment type="caution">
    <text evidence="7">The sequence shown here is derived from an EMBL/GenBank/DDBJ whole genome shotgun (WGS) entry which is preliminary data.</text>
</comment>
<accession>A0A2P8G871</accession>
<evidence type="ECO:0000313" key="8">
    <source>
        <dbReference type="Proteomes" id="UP000241964"/>
    </source>
</evidence>
<dbReference type="RefSeq" id="WP_106595079.1">
    <property type="nucleotide sequence ID" value="NZ_PYAS01000004.1"/>
</dbReference>
<organism evidence="7 8">
    <name type="scientific">Dyadobacter jiangsuensis</name>
    <dbReference type="NCBI Taxonomy" id="1591085"/>
    <lineage>
        <taxon>Bacteria</taxon>
        <taxon>Pseudomonadati</taxon>
        <taxon>Bacteroidota</taxon>
        <taxon>Cytophagia</taxon>
        <taxon>Cytophagales</taxon>
        <taxon>Spirosomataceae</taxon>
        <taxon>Dyadobacter</taxon>
    </lineage>
</organism>
<feature type="transmembrane region" description="Helical" evidence="5">
    <location>
        <begin position="438"/>
        <end position="455"/>
    </location>
</feature>
<evidence type="ECO:0000256" key="1">
    <source>
        <dbReference type="ARBA" id="ARBA00004141"/>
    </source>
</evidence>
<dbReference type="PANTHER" id="PTHR37422:SF13">
    <property type="entry name" value="LIPOPOLYSACCHARIDE BIOSYNTHESIS PROTEIN PA4999-RELATED"/>
    <property type="match status" value="1"/>
</dbReference>
<dbReference type="OrthoDB" id="783093at2"/>
<feature type="transmembrane region" description="Helical" evidence="5">
    <location>
        <begin position="314"/>
        <end position="332"/>
    </location>
</feature>
<dbReference type="EMBL" id="PYAS01000004">
    <property type="protein sequence ID" value="PSL30170.1"/>
    <property type="molecule type" value="Genomic_DNA"/>
</dbReference>
<keyword evidence="3 5" id="KW-1133">Transmembrane helix</keyword>
<feature type="transmembrane region" description="Helical" evidence="5">
    <location>
        <begin position="33"/>
        <end position="61"/>
    </location>
</feature>
<evidence type="ECO:0000256" key="5">
    <source>
        <dbReference type="SAM" id="Phobius"/>
    </source>
</evidence>
<feature type="transmembrane region" description="Helical" evidence="5">
    <location>
        <begin position="158"/>
        <end position="176"/>
    </location>
</feature>
<feature type="transmembrane region" description="Helical" evidence="5">
    <location>
        <begin position="188"/>
        <end position="205"/>
    </location>
</feature>
<dbReference type="Proteomes" id="UP000241964">
    <property type="component" value="Unassembled WGS sequence"/>
</dbReference>
<evidence type="ECO:0000313" key="7">
    <source>
        <dbReference type="EMBL" id="PSL30170.1"/>
    </source>
</evidence>
<keyword evidence="8" id="KW-1185">Reference proteome</keyword>
<dbReference type="Pfam" id="PF04932">
    <property type="entry name" value="Wzy_C"/>
    <property type="match status" value="1"/>
</dbReference>
<keyword evidence="7" id="KW-0436">Ligase</keyword>
<dbReference type="AlphaFoldDB" id="A0A2P8G871"/>
<evidence type="ECO:0000259" key="6">
    <source>
        <dbReference type="Pfam" id="PF04932"/>
    </source>
</evidence>
<feature type="domain" description="O-antigen ligase-related" evidence="6">
    <location>
        <begin position="277"/>
        <end position="416"/>
    </location>
</feature>
<keyword evidence="2 5" id="KW-0812">Transmembrane</keyword>
<dbReference type="GO" id="GO:0016874">
    <property type="term" value="F:ligase activity"/>
    <property type="evidence" value="ECO:0007669"/>
    <property type="project" value="UniProtKB-KW"/>
</dbReference>
<feature type="transmembrane region" description="Helical" evidence="5">
    <location>
        <begin position="461"/>
        <end position="480"/>
    </location>
</feature>
<gene>
    <name evidence="7" type="ORF">CLV60_104112</name>
</gene>
<name>A0A2P8G871_9BACT</name>
<protein>
    <submittedName>
        <fullName evidence="7">O-antigen ligase</fullName>
    </submittedName>
</protein>
<dbReference type="InterPro" id="IPR007016">
    <property type="entry name" value="O-antigen_ligase-rel_domated"/>
</dbReference>
<dbReference type="InterPro" id="IPR051533">
    <property type="entry name" value="WaaL-like"/>
</dbReference>
<evidence type="ECO:0000256" key="2">
    <source>
        <dbReference type="ARBA" id="ARBA00022692"/>
    </source>
</evidence>
<feature type="transmembrane region" description="Helical" evidence="5">
    <location>
        <begin position="68"/>
        <end position="91"/>
    </location>
</feature>
<feature type="transmembrane region" description="Helical" evidence="5">
    <location>
        <begin position="272"/>
        <end position="287"/>
    </location>
</feature>
<feature type="transmembrane region" description="Helical" evidence="5">
    <location>
        <begin position="129"/>
        <end position="146"/>
    </location>
</feature>
<evidence type="ECO:0000256" key="3">
    <source>
        <dbReference type="ARBA" id="ARBA00022989"/>
    </source>
</evidence>
<evidence type="ECO:0000256" key="4">
    <source>
        <dbReference type="ARBA" id="ARBA00023136"/>
    </source>
</evidence>